<keyword evidence="2" id="KW-0808">Transferase</keyword>
<reference evidence="5" key="1">
    <citation type="submission" date="2020-10" db="EMBL/GenBank/DDBJ databases">
        <authorList>
            <person name="Gilroy R."/>
        </authorList>
    </citation>
    <scope>NUCLEOTIDE SEQUENCE</scope>
    <source>
        <strain evidence="5">ChiSjej6B24-2974</strain>
    </source>
</reference>
<reference evidence="5" key="2">
    <citation type="journal article" date="2021" name="PeerJ">
        <title>Extensive microbial diversity within the chicken gut microbiome revealed by metagenomics and culture.</title>
        <authorList>
            <person name="Gilroy R."/>
            <person name="Ravi A."/>
            <person name="Getino M."/>
            <person name="Pursley I."/>
            <person name="Horton D.L."/>
            <person name="Alikhan N.F."/>
            <person name="Baker D."/>
            <person name="Gharbi K."/>
            <person name="Hall N."/>
            <person name="Watson M."/>
            <person name="Adriaenssens E.M."/>
            <person name="Foster-Nyarko E."/>
            <person name="Jarju S."/>
            <person name="Secka A."/>
            <person name="Antonio M."/>
            <person name="Oren A."/>
            <person name="Chaudhuri R.R."/>
            <person name="La Ragione R."/>
            <person name="Hildebrand F."/>
            <person name="Pallen M.J."/>
        </authorList>
    </citation>
    <scope>NUCLEOTIDE SEQUENCE</scope>
    <source>
        <strain evidence="5">ChiSjej6B24-2974</strain>
    </source>
</reference>
<dbReference type="GO" id="GO:0070043">
    <property type="term" value="F:rRNA (guanine-N7-)-methyltransferase activity"/>
    <property type="evidence" value="ECO:0007669"/>
    <property type="project" value="TreeGrafter"/>
</dbReference>
<keyword evidence="3" id="KW-0694">RNA-binding</keyword>
<dbReference type="PANTHER" id="PTHR47313">
    <property type="entry name" value="RIBOSOMAL RNA LARGE SUBUNIT METHYLTRANSFERASE K/L"/>
    <property type="match status" value="1"/>
</dbReference>
<dbReference type="CDD" id="cd02440">
    <property type="entry name" value="AdoMet_MTases"/>
    <property type="match status" value="1"/>
</dbReference>
<evidence type="ECO:0000256" key="1">
    <source>
        <dbReference type="ARBA" id="ARBA00022603"/>
    </source>
</evidence>
<dbReference type="PANTHER" id="PTHR47313:SF1">
    <property type="entry name" value="RIBOSOMAL RNA LARGE SUBUNIT METHYLTRANSFERASE K_L"/>
    <property type="match status" value="1"/>
</dbReference>
<dbReference type="InterPro" id="IPR054170">
    <property type="entry name" value="RlmL_1st"/>
</dbReference>
<organism evidence="5 6">
    <name type="scientific">Candidatus Pullichristensenella stercorigallinarum</name>
    <dbReference type="NCBI Taxonomy" id="2840909"/>
    <lineage>
        <taxon>Bacteria</taxon>
        <taxon>Bacillati</taxon>
        <taxon>Bacillota</taxon>
        <taxon>Clostridia</taxon>
        <taxon>Candidatus Pullichristensenella</taxon>
    </lineage>
</organism>
<dbReference type="GO" id="GO:0003723">
    <property type="term" value="F:RNA binding"/>
    <property type="evidence" value="ECO:0007669"/>
    <property type="project" value="UniProtKB-UniRule"/>
</dbReference>
<evidence type="ECO:0000256" key="3">
    <source>
        <dbReference type="PROSITE-ProRule" id="PRU00529"/>
    </source>
</evidence>
<dbReference type="AlphaFoldDB" id="A0A9D0ZMU8"/>
<protein>
    <submittedName>
        <fullName evidence="5">Class I SAM-dependent RNA methyltransferase</fullName>
    </submittedName>
</protein>
<dbReference type="Proteomes" id="UP000824260">
    <property type="component" value="Unassembled WGS sequence"/>
</dbReference>
<evidence type="ECO:0000313" key="6">
    <source>
        <dbReference type="Proteomes" id="UP000824260"/>
    </source>
</evidence>
<evidence type="ECO:0000313" key="5">
    <source>
        <dbReference type="EMBL" id="HIQ83117.1"/>
    </source>
</evidence>
<feature type="domain" description="THUMP" evidence="4">
    <location>
        <begin position="43"/>
        <end position="153"/>
    </location>
</feature>
<gene>
    <name evidence="5" type="ORF">IAA52_08440</name>
</gene>
<dbReference type="Gene3D" id="3.30.2130.30">
    <property type="match status" value="1"/>
</dbReference>
<proteinExistence type="predicted"/>
<dbReference type="EMBL" id="DVFZ01000085">
    <property type="protein sequence ID" value="HIQ83117.1"/>
    <property type="molecule type" value="Genomic_DNA"/>
</dbReference>
<dbReference type="InterPro" id="IPR004114">
    <property type="entry name" value="THUMP_dom"/>
</dbReference>
<dbReference type="Gene3D" id="3.40.50.150">
    <property type="entry name" value="Vaccinia Virus protein VP39"/>
    <property type="match status" value="1"/>
</dbReference>
<dbReference type="InterPro" id="IPR029063">
    <property type="entry name" value="SAM-dependent_MTases_sf"/>
</dbReference>
<name>A0A9D0ZMU8_9FIRM</name>
<dbReference type="Pfam" id="PF02926">
    <property type="entry name" value="THUMP"/>
    <property type="match status" value="1"/>
</dbReference>
<keyword evidence="1 5" id="KW-0489">Methyltransferase</keyword>
<dbReference type="InterPro" id="IPR000241">
    <property type="entry name" value="RlmKL-like_Mtase"/>
</dbReference>
<dbReference type="PROSITE" id="PS51165">
    <property type="entry name" value="THUMP"/>
    <property type="match status" value="1"/>
</dbReference>
<evidence type="ECO:0000256" key="2">
    <source>
        <dbReference type="ARBA" id="ARBA00022679"/>
    </source>
</evidence>
<sequence length="374" mass="42229">MKWIASAAFGLEGMTGRDLKRLGAENVRVMDIGGAMFEGGFETAFQANLWLRTADRVLLCMGQFEARSFEELFQGVRALPWEEFLPKDARFPVRAKCVRSTLMSPSDVQKIVKRAVVERLKGVYKEDWFSETGALFQIDVGIRSDVVTICIDASGEPLSKRGYRTWNGEAPLRETLAAALVLQSGWHPWQRLYDPCCGTGTILIEAAFIALNRAPGLTRAFAMEQWPCAPHEALESLRAEARQKYEECRQRPLHVAGSDIDPEAIELARRHIRQAGLAGRIDVSVLDMRDVTLSGEPGVFIANPPYGERLDNTRAAHAVARQLGALQKRCPGWTLCAFSADMGFERMYGRRATRRRRYYNGRIECEYHIFEDRH</sequence>
<dbReference type="Pfam" id="PF22020">
    <property type="entry name" value="RlmL_1st"/>
    <property type="match status" value="1"/>
</dbReference>
<dbReference type="Pfam" id="PF01170">
    <property type="entry name" value="UPF0020"/>
    <property type="match status" value="1"/>
</dbReference>
<dbReference type="GO" id="GO:0008990">
    <property type="term" value="F:rRNA (guanine-N2-)-methyltransferase activity"/>
    <property type="evidence" value="ECO:0007669"/>
    <property type="project" value="TreeGrafter"/>
</dbReference>
<comment type="caution">
    <text evidence="5">The sequence shown here is derived from an EMBL/GenBank/DDBJ whole genome shotgun (WGS) entry which is preliminary data.</text>
</comment>
<accession>A0A9D0ZMU8</accession>
<dbReference type="SMART" id="SM00981">
    <property type="entry name" value="THUMP"/>
    <property type="match status" value="1"/>
</dbReference>
<dbReference type="SUPFAM" id="SSF53335">
    <property type="entry name" value="S-adenosyl-L-methionine-dependent methyltransferases"/>
    <property type="match status" value="1"/>
</dbReference>
<dbReference type="CDD" id="cd11715">
    <property type="entry name" value="THUMP_AdoMetMT"/>
    <property type="match status" value="1"/>
</dbReference>
<evidence type="ECO:0000259" key="4">
    <source>
        <dbReference type="PROSITE" id="PS51165"/>
    </source>
</evidence>